<dbReference type="GO" id="GO:0019310">
    <property type="term" value="P:inositol catabolic process"/>
    <property type="evidence" value="ECO:0007669"/>
    <property type="project" value="UniProtKB-UniRule"/>
</dbReference>
<dbReference type="GO" id="GO:0000166">
    <property type="term" value="F:nucleotide binding"/>
    <property type="evidence" value="ECO:0007669"/>
    <property type="project" value="InterPro"/>
</dbReference>
<dbReference type="InterPro" id="IPR000683">
    <property type="entry name" value="Gfo/Idh/MocA-like_OxRdtase_N"/>
</dbReference>
<accession>A0A931FWK6</accession>
<dbReference type="Gene3D" id="3.40.50.720">
    <property type="entry name" value="NAD(P)-binding Rossmann-like Domain"/>
    <property type="match status" value="1"/>
</dbReference>
<gene>
    <name evidence="4" type="primary">iolG</name>
    <name evidence="7" type="ORF">I4J89_08240</name>
</gene>
<dbReference type="RefSeq" id="WP_196413239.1">
    <property type="nucleotide sequence ID" value="NZ_JADQTO010000003.1"/>
</dbReference>
<dbReference type="Gene3D" id="3.30.360.10">
    <property type="entry name" value="Dihydrodipicolinate Reductase, domain 2"/>
    <property type="match status" value="1"/>
</dbReference>
<keyword evidence="8" id="KW-1185">Reference proteome</keyword>
<dbReference type="Proteomes" id="UP000598146">
    <property type="component" value="Unassembled WGS sequence"/>
</dbReference>
<dbReference type="PANTHER" id="PTHR43593:SF1">
    <property type="entry name" value="INOSITOL 2-DEHYDROGENASE"/>
    <property type="match status" value="1"/>
</dbReference>
<organism evidence="7 8">
    <name type="scientific">Actinoplanes aureus</name>
    <dbReference type="NCBI Taxonomy" id="2792083"/>
    <lineage>
        <taxon>Bacteria</taxon>
        <taxon>Bacillati</taxon>
        <taxon>Actinomycetota</taxon>
        <taxon>Actinomycetes</taxon>
        <taxon>Micromonosporales</taxon>
        <taxon>Micromonosporaceae</taxon>
        <taxon>Actinoplanes</taxon>
    </lineage>
</organism>
<comment type="similarity">
    <text evidence="1 4">Belongs to the Gfo/Idh/MocA family.</text>
</comment>
<dbReference type="EC" id="1.1.1.18" evidence="4"/>
<comment type="function">
    <text evidence="4">Involved in the oxidation of myo-inositol (MI) to 2-keto-myo-inositol (2KMI or 2-inosose).</text>
</comment>
<dbReference type="EMBL" id="JADQTO010000003">
    <property type="protein sequence ID" value="MBG0561450.1"/>
    <property type="molecule type" value="Genomic_DNA"/>
</dbReference>
<dbReference type="PANTHER" id="PTHR43593">
    <property type="match status" value="1"/>
</dbReference>
<feature type="domain" description="Gfo/Idh/MocA-like oxidoreductase C-terminal" evidence="6">
    <location>
        <begin position="134"/>
        <end position="322"/>
    </location>
</feature>
<keyword evidence="2 4" id="KW-0560">Oxidoreductase</keyword>
<feature type="domain" description="Gfo/Idh/MocA-like oxidoreductase N-terminal" evidence="5">
    <location>
        <begin position="2"/>
        <end position="122"/>
    </location>
</feature>
<evidence type="ECO:0000259" key="5">
    <source>
        <dbReference type="Pfam" id="PF01408"/>
    </source>
</evidence>
<evidence type="ECO:0000256" key="3">
    <source>
        <dbReference type="ARBA" id="ARBA00023027"/>
    </source>
</evidence>
<comment type="subunit">
    <text evidence="4">Homotetramer.</text>
</comment>
<evidence type="ECO:0000313" key="7">
    <source>
        <dbReference type="EMBL" id="MBG0561450.1"/>
    </source>
</evidence>
<evidence type="ECO:0000313" key="8">
    <source>
        <dbReference type="Proteomes" id="UP000598146"/>
    </source>
</evidence>
<proteinExistence type="inferred from homology"/>
<comment type="caution">
    <text evidence="7">The sequence shown here is derived from an EMBL/GenBank/DDBJ whole genome shotgun (WGS) entry which is preliminary data.</text>
</comment>
<dbReference type="Pfam" id="PF01408">
    <property type="entry name" value="GFO_IDH_MocA"/>
    <property type="match status" value="1"/>
</dbReference>
<dbReference type="GO" id="GO:0050112">
    <property type="term" value="F:inositol 2-dehydrogenase (NAD+) activity"/>
    <property type="evidence" value="ECO:0007669"/>
    <property type="project" value="UniProtKB-UniRule"/>
</dbReference>
<evidence type="ECO:0000256" key="2">
    <source>
        <dbReference type="ARBA" id="ARBA00023002"/>
    </source>
</evidence>
<protein>
    <recommendedName>
        <fullName evidence="4">Inositol 2-dehydrogenase</fullName>
        <ecNumber evidence="4">1.1.1.18</ecNumber>
    </recommendedName>
    <alternativeName>
        <fullName evidence="4">Myo-inositol 2-dehydrogenase</fullName>
        <shortName evidence="4">MI 2-dehydrogenase</shortName>
    </alternativeName>
</protein>
<dbReference type="InterPro" id="IPR023794">
    <property type="entry name" value="MI/DCI_dehydrogenase"/>
</dbReference>
<evidence type="ECO:0000256" key="1">
    <source>
        <dbReference type="ARBA" id="ARBA00010928"/>
    </source>
</evidence>
<evidence type="ECO:0000259" key="6">
    <source>
        <dbReference type="Pfam" id="PF02894"/>
    </source>
</evidence>
<name>A0A931FWK6_9ACTN</name>
<keyword evidence="3 4" id="KW-0520">NAD</keyword>
<dbReference type="InterPro" id="IPR050424">
    <property type="entry name" value="Gfo-Idh-MocA_inositol_DH"/>
</dbReference>
<reference evidence="7" key="1">
    <citation type="submission" date="2020-11" db="EMBL/GenBank/DDBJ databases">
        <title>Isolation and identification of active actinomycetes.</title>
        <authorList>
            <person name="Sun X."/>
        </authorList>
    </citation>
    <scope>NUCLEOTIDE SEQUENCE</scope>
    <source>
        <strain evidence="7">NEAU-A11</strain>
    </source>
</reference>
<dbReference type="Pfam" id="PF02894">
    <property type="entry name" value="GFO_IDH_MocA_C"/>
    <property type="match status" value="1"/>
</dbReference>
<evidence type="ECO:0000256" key="4">
    <source>
        <dbReference type="HAMAP-Rule" id="MF_01671"/>
    </source>
</evidence>
<dbReference type="SUPFAM" id="SSF51735">
    <property type="entry name" value="NAD(P)-binding Rossmann-fold domains"/>
    <property type="match status" value="1"/>
</dbReference>
<dbReference type="InterPro" id="IPR036291">
    <property type="entry name" value="NAD(P)-bd_dom_sf"/>
</dbReference>
<dbReference type="HAMAP" id="MF_01671">
    <property type="entry name" value="IolG"/>
    <property type="match status" value="1"/>
</dbReference>
<dbReference type="SUPFAM" id="SSF55347">
    <property type="entry name" value="Glyceraldehyde-3-phosphate dehydrogenase-like, C-terminal domain"/>
    <property type="match status" value="1"/>
</dbReference>
<sequence>MINVGVIGTGMIGQDHIRRMTSVLSGVRVCAVSDVDAATAASVGERVGAAVHTTGQELIADPSVDATLVCSWGPTHEQYVLAAIAAGKPVFCEKPLATTTEACQRIIEAETAYGGRLVQVGYMRRYDSAYRALKAVLDSGQIGNPLLMHCAHRNPSVPGVYEKDMAITDTAVHEIDMVRWMLGEEIRAVRVLVPRRSRNGGILQDPLFLLMETAGGAIVDVEISVNIRYGYDIRGEIVGEDGTAALGELSPLVVRHAGQVATPVPADWRERFIRAYDIELQEWIDGIAGGVPATGPSSWDGYAAAVVSDAGVSALHSGERVPIALMDKPKLYAAEAAA</sequence>
<dbReference type="InterPro" id="IPR004104">
    <property type="entry name" value="Gfo/Idh/MocA-like_OxRdtase_C"/>
</dbReference>
<dbReference type="AlphaFoldDB" id="A0A931FWK6"/>
<comment type="catalytic activity">
    <reaction evidence="4">
        <text>myo-inositol + NAD(+) = scyllo-inosose + NADH + H(+)</text>
        <dbReference type="Rhea" id="RHEA:16949"/>
        <dbReference type="ChEBI" id="CHEBI:15378"/>
        <dbReference type="ChEBI" id="CHEBI:17268"/>
        <dbReference type="ChEBI" id="CHEBI:17811"/>
        <dbReference type="ChEBI" id="CHEBI:57540"/>
        <dbReference type="ChEBI" id="CHEBI:57945"/>
        <dbReference type="EC" id="1.1.1.18"/>
    </reaction>
</comment>